<sequence>MNVIKLIRSYFYNNTYAGADDVVVIKDADGRMICSPFFVNFPVHSVEATACDPTVDMRINGETIDFEGVKVDRITGRCYFVQSDFTQAFRIPDELLHKLKLLNGRNQVSFQLKNTVLKLMIYFCDPSQKIVVINASQGLFDRAKLPALFRKVARNGYLFLYISTQNNINQVEATRATIRERDFPEGPVIFTPCAPTPVAPQESFIVKTLRGFQGSQGSIYGNRLYAGVGEVQHKRLFVLSGIPAGKYFAVEEEEIEGSFSISDMCDVVEFCFPPNPVSHEAFNSHNFWRIPILKNETKIK</sequence>
<proteinExistence type="predicted"/>
<dbReference type="GO" id="GO:0008195">
    <property type="term" value="F:phosphatidate phosphatase activity"/>
    <property type="evidence" value="ECO:0007669"/>
    <property type="project" value="TreeGrafter"/>
</dbReference>
<dbReference type="PANTHER" id="PTHR12181:SF12">
    <property type="entry name" value="PHOSPHATIDATE PHOSPHATASE"/>
    <property type="match status" value="1"/>
</dbReference>
<name>A0A7S2SR66_9STRA</name>
<dbReference type="PANTHER" id="PTHR12181">
    <property type="entry name" value="LIPIN"/>
    <property type="match status" value="1"/>
</dbReference>
<evidence type="ECO:0000259" key="1">
    <source>
        <dbReference type="Pfam" id="PF04571"/>
    </source>
</evidence>
<dbReference type="AlphaFoldDB" id="A0A7S2SR66"/>
<accession>A0A7S2SR66</accession>
<protein>
    <recommendedName>
        <fullName evidence="1">Lipin N-terminal domain-containing protein</fullName>
    </recommendedName>
</protein>
<dbReference type="Pfam" id="PF04571">
    <property type="entry name" value="Lipin_N"/>
    <property type="match status" value="1"/>
</dbReference>
<dbReference type="EMBL" id="HBHK01026722">
    <property type="protein sequence ID" value="CAD9706576.1"/>
    <property type="molecule type" value="Transcribed_RNA"/>
</dbReference>
<feature type="domain" description="Lipin N-terminal" evidence="1">
    <location>
        <begin position="11"/>
        <end position="95"/>
    </location>
</feature>
<dbReference type="InterPro" id="IPR007651">
    <property type="entry name" value="Lipin_N"/>
</dbReference>
<gene>
    <name evidence="2" type="ORF">QSP1433_LOCUS16818</name>
</gene>
<dbReference type="InterPro" id="IPR026058">
    <property type="entry name" value="LIPIN"/>
</dbReference>
<organism evidence="2">
    <name type="scientific">Mucochytrium quahogii</name>
    <dbReference type="NCBI Taxonomy" id="96639"/>
    <lineage>
        <taxon>Eukaryota</taxon>
        <taxon>Sar</taxon>
        <taxon>Stramenopiles</taxon>
        <taxon>Bigyra</taxon>
        <taxon>Labyrinthulomycetes</taxon>
        <taxon>Thraustochytrida</taxon>
        <taxon>Thraustochytriidae</taxon>
        <taxon>Mucochytrium</taxon>
    </lineage>
</organism>
<evidence type="ECO:0000313" key="2">
    <source>
        <dbReference type="EMBL" id="CAD9706576.1"/>
    </source>
</evidence>
<reference evidence="2" key="1">
    <citation type="submission" date="2021-01" db="EMBL/GenBank/DDBJ databases">
        <authorList>
            <person name="Corre E."/>
            <person name="Pelletier E."/>
            <person name="Niang G."/>
            <person name="Scheremetjew M."/>
            <person name="Finn R."/>
            <person name="Kale V."/>
            <person name="Holt S."/>
            <person name="Cochrane G."/>
            <person name="Meng A."/>
            <person name="Brown T."/>
            <person name="Cohen L."/>
        </authorList>
    </citation>
    <scope>NUCLEOTIDE SEQUENCE</scope>
    <source>
        <strain evidence="2">NY070348D</strain>
    </source>
</reference>